<name>A0AAV2IP32_LYMST</name>
<reference evidence="2 3" key="1">
    <citation type="submission" date="2024-04" db="EMBL/GenBank/DDBJ databases">
        <authorList>
            <consortium name="Genoscope - CEA"/>
            <person name="William W."/>
        </authorList>
    </citation>
    <scope>NUCLEOTIDE SEQUENCE [LARGE SCALE GENOMIC DNA]</scope>
</reference>
<protein>
    <recommendedName>
        <fullName evidence="1">C2H2-type domain-containing protein</fullName>
    </recommendedName>
</protein>
<keyword evidence="3" id="KW-1185">Reference proteome</keyword>
<dbReference type="Proteomes" id="UP001497497">
    <property type="component" value="Unassembled WGS sequence"/>
</dbReference>
<feature type="domain" description="C2H2-type" evidence="1">
    <location>
        <begin position="37"/>
        <end position="58"/>
    </location>
</feature>
<dbReference type="SUPFAM" id="SSF57667">
    <property type="entry name" value="beta-beta-alpha zinc fingers"/>
    <property type="match status" value="1"/>
</dbReference>
<organism evidence="2 3">
    <name type="scientific">Lymnaea stagnalis</name>
    <name type="common">Great pond snail</name>
    <name type="synonym">Helix stagnalis</name>
    <dbReference type="NCBI Taxonomy" id="6523"/>
    <lineage>
        <taxon>Eukaryota</taxon>
        <taxon>Metazoa</taxon>
        <taxon>Spiralia</taxon>
        <taxon>Lophotrochozoa</taxon>
        <taxon>Mollusca</taxon>
        <taxon>Gastropoda</taxon>
        <taxon>Heterobranchia</taxon>
        <taxon>Euthyneura</taxon>
        <taxon>Panpulmonata</taxon>
        <taxon>Hygrophila</taxon>
        <taxon>Lymnaeoidea</taxon>
        <taxon>Lymnaeidae</taxon>
        <taxon>Lymnaea</taxon>
    </lineage>
</organism>
<proteinExistence type="predicted"/>
<dbReference type="Gene3D" id="3.30.160.60">
    <property type="entry name" value="Classic Zinc Finger"/>
    <property type="match status" value="1"/>
</dbReference>
<accession>A0AAV2IP32</accession>
<dbReference type="SMART" id="SM00355">
    <property type="entry name" value="ZnF_C2H2"/>
    <property type="match status" value="2"/>
</dbReference>
<evidence type="ECO:0000313" key="2">
    <source>
        <dbReference type="EMBL" id="CAL1548215.1"/>
    </source>
</evidence>
<dbReference type="PROSITE" id="PS00028">
    <property type="entry name" value="ZINC_FINGER_C2H2_1"/>
    <property type="match status" value="2"/>
</dbReference>
<dbReference type="InterPro" id="IPR036236">
    <property type="entry name" value="Znf_C2H2_sf"/>
</dbReference>
<evidence type="ECO:0000259" key="1">
    <source>
        <dbReference type="PROSITE" id="PS00028"/>
    </source>
</evidence>
<gene>
    <name evidence="2" type="ORF">GSLYS_00021532001</name>
</gene>
<sequence>MKRDDVHKCTFCCLIFQDAAMYHIHRNMHDKSDIRKCNMCGKLLQDKYDFTAHFLSMHQS</sequence>
<dbReference type="AlphaFoldDB" id="A0AAV2IP32"/>
<feature type="domain" description="C2H2-type" evidence="1">
    <location>
        <begin position="9"/>
        <end position="29"/>
    </location>
</feature>
<comment type="caution">
    <text evidence="2">The sequence shown here is derived from an EMBL/GenBank/DDBJ whole genome shotgun (WGS) entry which is preliminary data.</text>
</comment>
<evidence type="ECO:0000313" key="3">
    <source>
        <dbReference type="Proteomes" id="UP001497497"/>
    </source>
</evidence>
<dbReference type="InterPro" id="IPR013087">
    <property type="entry name" value="Znf_C2H2_type"/>
</dbReference>
<dbReference type="EMBL" id="CAXITT010001225">
    <property type="protein sequence ID" value="CAL1548215.1"/>
    <property type="molecule type" value="Genomic_DNA"/>
</dbReference>